<dbReference type="Gene3D" id="3.30.9.10">
    <property type="entry name" value="D-Amino Acid Oxidase, subunit A, domain 2"/>
    <property type="match status" value="1"/>
</dbReference>
<dbReference type="Pfam" id="PF01266">
    <property type="entry name" value="DAO"/>
    <property type="match status" value="1"/>
</dbReference>
<keyword evidence="3" id="KW-0408">Iron</keyword>
<protein>
    <submittedName>
        <fullName evidence="7">FAD-dependent oxidoreductase</fullName>
    </submittedName>
</protein>
<name>A0A9D1R6Z5_9FIRM</name>
<dbReference type="GO" id="GO:0051537">
    <property type="term" value="F:2 iron, 2 sulfur cluster binding"/>
    <property type="evidence" value="ECO:0007669"/>
    <property type="project" value="UniProtKB-KW"/>
</dbReference>
<evidence type="ECO:0000256" key="4">
    <source>
        <dbReference type="ARBA" id="ARBA00023014"/>
    </source>
</evidence>
<evidence type="ECO:0000259" key="6">
    <source>
        <dbReference type="PROSITE" id="PS51296"/>
    </source>
</evidence>
<keyword evidence="1" id="KW-0001">2Fe-2S</keyword>
<evidence type="ECO:0000313" key="7">
    <source>
        <dbReference type="EMBL" id="HIW82059.1"/>
    </source>
</evidence>
<dbReference type="PANTHER" id="PTHR13847:SF274">
    <property type="entry name" value="RIESKE 2FE-2S IRON-SULFUR PROTEIN YHFW-RELATED"/>
    <property type="match status" value="1"/>
</dbReference>
<dbReference type="Proteomes" id="UP000824265">
    <property type="component" value="Unassembled WGS sequence"/>
</dbReference>
<comment type="caution">
    <text evidence="7">The sequence shown here is derived from an EMBL/GenBank/DDBJ whole genome shotgun (WGS) entry which is preliminary data.</text>
</comment>
<dbReference type="InterPro" id="IPR005805">
    <property type="entry name" value="Rieske_Fe-S_prot_C"/>
</dbReference>
<keyword evidence="5" id="KW-1015">Disulfide bond</keyword>
<feature type="domain" description="Rieske" evidence="6">
    <location>
        <begin position="395"/>
        <end position="479"/>
    </location>
</feature>
<evidence type="ECO:0000256" key="1">
    <source>
        <dbReference type="ARBA" id="ARBA00022714"/>
    </source>
</evidence>
<keyword evidence="4" id="KW-0411">Iron-sulfur</keyword>
<evidence type="ECO:0000313" key="8">
    <source>
        <dbReference type="Proteomes" id="UP000824265"/>
    </source>
</evidence>
<dbReference type="InterPro" id="IPR006076">
    <property type="entry name" value="FAD-dep_OxRdtase"/>
</dbReference>
<dbReference type="AlphaFoldDB" id="A0A9D1R6Z5"/>
<dbReference type="PRINTS" id="PR00162">
    <property type="entry name" value="RIESKE"/>
</dbReference>
<dbReference type="GO" id="GO:0046872">
    <property type="term" value="F:metal ion binding"/>
    <property type="evidence" value="ECO:0007669"/>
    <property type="project" value="UniProtKB-KW"/>
</dbReference>
<dbReference type="SUPFAM" id="SSF50022">
    <property type="entry name" value="ISP domain"/>
    <property type="match status" value="1"/>
</dbReference>
<evidence type="ECO:0000256" key="3">
    <source>
        <dbReference type="ARBA" id="ARBA00023004"/>
    </source>
</evidence>
<keyword evidence="2" id="KW-0479">Metal-binding</keyword>
<dbReference type="EMBL" id="DXGH01000061">
    <property type="protein sequence ID" value="HIW82059.1"/>
    <property type="molecule type" value="Genomic_DNA"/>
</dbReference>
<dbReference type="InterPro" id="IPR017941">
    <property type="entry name" value="Rieske_2Fe-2S"/>
</dbReference>
<dbReference type="SUPFAM" id="SSF51905">
    <property type="entry name" value="FAD/NAD(P)-binding domain"/>
    <property type="match status" value="1"/>
</dbReference>
<dbReference type="GO" id="GO:0004497">
    <property type="term" value="F:monooxygenase activity"/>
    <property type="evidence" value="ECO:0007669"/>
    <property type="project" value="UniProtKB-ARBA"/>
</dbReference>
<dbReference type="PANTHER" id="PTHR13847">
    <property type="entry name" value="SARCOSINE DEHYDROGENASE-RELATED"/>
    <property type="match status" value="1"/>
</dbReference>
<dbReference type="Gene3D" id="3.50.50.60">
    <property type="entry name" value="FAD/NAD(P)-binding domain"/>
    <property type="match status" value="1"/>
</dbReference>
<dbReference type="InterPro" id="IPR036922">
    <property type="entry name" value="Rieske_2Fe-2S_sf"/>
</dbReference>
<dbReference type="Pfam" id="PF00355">
    <property type="entry name" value="Rieske"/>
    <property type="match status" value="1"/>
</dbReference>
<evidence type="ECO:0000256" key="2">
    <source>
        <dbReference type="ARBA" id="ARBA00022723"/>
    </source>
</evidence>
<dbReference type="GO" id="GO:0016020">
    <property type="term" value="C:membrane"/>
    <property type="evidence" value="ECO:0007669"/>
    <property type="project" value="InterPro"/>
</dbReference>
<dbReference type="InterPro" id="IPR036188">
    <property type="entry name" value="FAD/NAD-bd_sf"/>
</dbReference>
<reference evidence="7" key="1">
    <citation type="journal article" date="2021" name="PeerJ">
        <title>Extensive microbial diversity within the chicken gut microbiome revealed by metagenomics and culture.</title>
        <authorList>
            <person name="Gilroy R."/>
            <person name="Ravi A."/>
            <person name="Getino M."/>
            <person name="Pursley I."/>
            <person name="Horton D.L."/>
            <person name="Alikhan N.F."/>
            <person name="Baker D."/>
            <person name="Gharbi K."/>
            <person name="Hall N."/>
            <person name="Watson M."/>
            <person name="Adriaenssens E.M."/>
            <person name="Foster-Nyarko E."/>
            <person name="Jarju S."/>
            <person name="Secka A."/>
            <person name="Antonio M."/>
            <person name="Oren A."/>
            <person name="Chaudhuri R.R."/>
            <person name="La Ragione R."/>
            <person name="Hildebrand F."/>
            <person name="Pallen M.J."/>
        </authorList>
    </citation>
    <scope>NUCLEOTIDE SEQUENCE</scope>
    <source>
        <strain evidence="7">CHK195-6426</strain>
    </source>
</reference>
<reference evidence="7" key="2">
    <citation type="submission" date="2021-04" db="EMBL/GenBank/DDBJ databases">
        <authorList>
            <person name="Gilroy R."/>
        </authorList>
    </citation>
    <scope>NUCLEOTIDE SEQUENCE</scope>
    <source>
        <strain evidence="7">CHK195-6426</strain>
    </source>
</reference>
<dbReference type="GO" id="GO:0016705">
    <property type="term" value="F:oxidoreductase activity, acting on paired donors, with incorporation or reduction of molecular oxygen"/>
    <property type="evidence" value="ECO:0007669"/>
    <property type="project" value="UniProtKB-ARBA"/>
</dbReference>
<evidence type="ECO:0000256" key="5">
    <source>
        <dbReference type="ARBA" id="ARBA00023157"/>
    </source>
</evidence>
<dbReference type="Gene3D" id="2.102.10.10">
    <property type="entry name" value="Rieske [2Fe-2S] iron-sulphur domain"/>
    <property type="match status" value="1"/>
</dbReference>
<gene>
    <name evidence="7" type="ORF">H9742_11200</name>
</gene>
<sequence length="479" mass="53245">MESIWNKQIHPPVFPSLEEDLTAQAAVIGGGICGILTAFLLQRAGLKTIVLEADAIGSGQTHLTTAKITLQHGLIYHRLLTEKGFIGAKNYAESNRRGILAYENLIRELSISCFFEKLPAFLYTHTPEGLEKLNQEKNALLSLGIPCRICRKDSWTALCVDGQAQFHPLLFLYALAPQLSIYEHTKVTRVKGNCIYTEKNTVTANHIIFACHYPFVLVPGLYFLKMHQERSYAAALKGDAGLPAGMFFGIDSDTPSLRRFQDYTLIGGEGHRTGKNHSSFRYQSLKETAKKYFPEAVLAEAWSAQDCVTLDGLPYVGRFSPFAPNWYVATGFGKWGMSLSMAAALLLTDLICGRPCTYEELFSPKRNWNTRAIKSFLGEMKQASCSLSQSFLNRGQKIDADALLPGTGCIGRIDGKKRGIYKNTDDTLHLVSPRCPHLGCQLCWNPEDKTWDCPCHGSRFHRTGEIIDGPAQTGIHDQD</sequence>
<accession>A0A9D1R6Z5</accession>
<organism evidence="7 8">
    <name type="scientific">Candidatus Acetatifactor stercoripullorum</name>
    <dbReference type="NCBI Taxonomy" id="2838414"/>
    <lineage>
        <taxon>Bacteria</taxon>
        <taxon>Bacillati</taxon>
        <taxon>Bacillota</taxon>
        <taxon>Clostridia</taxon>
        <taxon>Lachnospirales</taxon>
        <taxon>Lachnospiraceae</taxon>
        <taxon>Acetatifactor</taxon>
    </lineage>
</organism>
<dbReference type="GO" id="GO:0005737">
    <property type="term" value="C:cytoplasm"/>
    <property type="evidence" value="ECO:0007669"/>
    <property type="project" value="TreeGrafter"/>
</dbReference>
<dbReference type="PROSITE" id="PS51296">
    <property type="entry name" value="RIESKE"/>
    <property type="match status" value="1"/>
</dbReference>
<proteinExistence type="predicted"/>